<keyword evidence="6" id="KW-0560">Oxidoreductase</keyword>
<dbReference type="GO" id="GO:0051903">
    <property type="term" value="F:S-(hydroxymethyl)glutathione dehydrogenase [NAD(P)+] activity"/>
    <property type="evidence" value="ECO:0007669"/>
    <property type="project" value="TreeGrafter"/>
</dbReference>
<dbReference type="STRING" id="1108044.GOOTI_082_00400"/>
<dbReference type="Pfam" id="PF00107">
    <property type="entry name" value="ADH_zinc_N"/>
    <property type="match status" value="1"/>
</dbReference>
<sequence>MRTRAAVLREAPGEWSVEELELDDPKDGELLVEMVATGLCHSDDHISHGDITAGHLPVVGGHEGAGVVRKVGPNVTGFEVGDHVLTSFIPSCGRCRWCAAGMQNLCDNGALIMIGHQMDGTYRMHADDGKDVATMGLLGTFSEWQVYDQMSLVKIDKDVPLEVACLVACGVQTGFGSAATAGNVQRGDTVVIAGVGGVGMNAVQGARESGASHIIAVDPVADKQKWATDFGATDAFGSIDEAMPRVAELTNGQGADVVILTASIVSNQLIGQGLGAVRKAGTVVVTGISPEKEEGVVPGLNANNLAMMQKRIQGALYGMKSPREAMPNLLGMYRAGNLKLDELITRTYTLDQINTAYDDMREGRNIRGVIRFG</sequence>
<dbReference type="OrthoDB" id="334894at2"/>
<dbReference type="InterPro" id="IPR013149">
    <property type="entry name" value="ADH-like_C"/>
</dbReference>
<reference evidence="12" key="1">
    <citation type="submission" date="2012-02" db="EMBL/GenBank/DDBJ databases">
        <title>Whole genome shotgun sequence of Gordonia otitidis NBRC 100426.</title>
        <authorList>
            <person name="Yoshida I."/>
            <person name="Hosoyama A."/>
            <person name="Tsuchikane K."/>
            <person name="Katsumata H."/>
            <person name="Yamazaki S."/>
            <person name="Fujita N."/>
        </authorList>
    </citation>
    <scope>NUCLEOTIDE SEQUENCE [LARGE SCALE GENOMIC DNA]</scope>
    <source>
        <strain evidence="12">NBRC 100426</strain>
    </source>
</reference>
<feature type="domain" description="Enoyl reductase (ER)" evidence="11">
    <location>
        <begin position="13"/>
        <end position="370"/>
    </location>
</feature>
<dbReference type="Gene3D" id="3.90.180.10">
    <property type="entry name" value="Medium-chain alcohol dehydrogenases, catalytic domain"/>
    <property type="match status" value="1"/>
</dbReference>
<dbReference type="PROSITE" id="PS00059">
    <property type="entry name" value="ADH_ZINC"/>
    <property type="match status" value="1"/>
</dbReference>
<keyword evidence="13" id="KW-1185">Reference proteome</keyword>
<name>H5TK02_GORO1</name>
<dbReference type="PANTHER" id="PTHR43880:SF12">
    <property type="entry name" value="ALCOHOL DEHYDROGENASE CLASS-3"/>
    <property type="match status" value="1"/>
</dbReference>
<dbReference type="RefSeq" id="WP_007238054.1">
    <property type="nucleotide sequence ID" value="NZ_BAFB01000082.1"/>
</dbReference>
<dbReference type="Pfam" id="PF08240">
    <property type="entry name" value="ADH_N"/>
    <property type="match status" value="1"/>
</dbReference>
<dbReference type="Proteomes" id="UP000005038">
    <property type="component" value="Unassembled WGS sequence"/>
</dbReference>
<dbReference type="InterPro" id="IPR036291">
    <property type="entry name" value="NAD(P)-bd_dom_sf"/>
</dbReference>
<evidence type="ECO:0000256" key="7">
    <source>
        <dbReference type="ARBA" id="ARBA00023027"/>
    </source>
</evidence>
<dbReference type="NCBIfam" id="TIGR03989">
    <property type="entry name" value="Rxyl_3153"/>
    <property type="match status" value="1"/>
</dbReference>
<evidence type="ECO:0000256" key="10">
    <source>
        <dbReference type="RuleBase" id="RU361277"/>
    </source>
</evidence>
<evidence type="ECO:0000313" key="12">
    <source>
        <dbReference type="EMBL" id="GAB33810.1"/>
    </source>
</evidence>
<comment type="catalytic activity">
    <reaction evidence="8">
        <text>a secondary alcohol + NAD(+) = a ketone + NADH + H(+)</text>
        <dbReference type="Rhea" id="RHEA:10740"/>
        <dbReference type="ChEBI" id="CHEBI:15378"/>
        <dbReference type="ChEBI" id="CHEBI:17087"/>
        <dbReference type="ChEBI" id="CHEBI:35681"/>
        <dbReference type="ChEBI" id="CHEBI:57540"/>
        <dbReference type="ChEBI" id="CHEBI:57945"/>
        <dbReference type="EC" id="1.1.1.1"/>
    </reaction>
</comment>
<dbReference type="SUPFAM" id="SSF50129">
    <property type="entry name" value="GroES-like"/>
    <property type="match status" value="2"/>
</dbReference>
<organism evidence="12 13">
    <name type="scientific">Gordonia otitidis (strain DSM 44809 / CCUG 52243 / JCM 12355 / NBRC 100426 / IFM 10032)</name>
    <dbReference type="NCBI Taxonomy" id="1108044"/>
    <lineage>
        <taxon>Bacteria</taxon>
        <taxon>Bacillati</taxon>
        <taxon>Actinomycetota</taxon>
        <taxon>Actinomycetes</taxon>
        <taxon>Mycobacteriales</taxon>
        <taxon>Gordoniaceae</taxon>
        <taxon>Gordonia</taxon>
    </lineage>
</organism>
<dbReference type="InterPro" id="IPR023921">
    <property type="entry name" value="ADH_Zn_actinomycetes"/>
</dbReference>
<evidence type="ECO:0000256" key="4">
    <source>
        <dbReference type="ARBA" id="ARBA00022723"/>
    </source>
</evidence>
<evidence type="ECO:0000256" key="2">
    <source>
        <dbReference type="ARBA" id="ARBA00008072"/>
    </source>
</evidence>
<evidence type="ECO:0000256" key="5">
    <source>
        <dbReference type="ARBA" id="ARBA00022833"/>
    </source>
</evidence>
<dbReference type="SUPFAM" id="SSF51735">
    <property type="entry name" value="NAD(P)-binding Rossmann-fold domains"/>
    <property type="match status" value="1"/>
</dbReference>
<comment type="catalytic activity">
    <reaction evidence="9">
        <text>a primary alcohol + NAD(+) = an aldehyde + NADH + H(+)</text>
        <dbReference type="Rhea" id="RHEA:10736"/>
        <dbReference type="ChEBI" id="CHEBI:15378"/>
        <dbReference type="ChEBI" id="CHEBI:15734"/>
        <dbReference type="ChEBI" id="CHEBI:17478"/>
        <dbReference type="ChEBI" id="CHEBI:57540"/>
        <dbReference type="ChEBI" id="CHEBI:57945"/>
        <dbReference type="EC" id="1.1.1.1"/>
    </reaction>
</comment>
<dbReference type="CDD" id="cd08279">
    <property type="entry name" value="Zn_ADH_class_III"/>
    <property type="match status" value="1"/>
</dbReference>
<gene>
    <name evidence="12" type="ORF">GOOTI_082_00400</name>
</gene>
<dbReference type="Gene3D" id="3.40.50.720">
    <property type="entry name" value="NAD(P)-binding Rossmann-like Domain"/>
    <property type="match status" value="1"/>
</dbReference>
<accession>H5TK02</accession>
<evidence type="ECO:0000259" key="11">
    <source>
        <dbReference type="SMART" id="SM00829"/>
    </source>
</evidence>
<evidence type="ECO:0000256" key="8">
    <source>
        <dbReference type="ARBA" id="ARBA00049164"/>
    </source>
</evidence>
<dbReference type="SMART" id="SM00829">
    <property type="entry name" value="PKS_ER"/>
    <property type="match status" value="1"/>
</dbReference>
<keyword evidence="7" id="KW-0520">NAD</keyword>
<proteinExistence type="inferred from homology"/>
<protein>
    <recommendedName>
        <fullName evidence="3">alcohol dehydrogenase</fullName>
        <ecNumber evidence="3">1.1.1.1</ecNumber>
    </recommendedName>
</protein>
<evidence type="ECO:0000256" key="6">
    <source>
        <dbReference type="ARBA" id="ARBA00023002"/>
    </source>
</evidence>
<keyword evidence="5 10" id="KW-0862">Zinc</keyword>
<dbReference type="GO" id="GO:0005829">
    <property type="term" value="C:cytosol"/>
    <property type="evidence" value="ECO:0007669"/>
    <property type="project" value="TreeGrafter"/>
</dbReference>
<dbReference type="GO" id="GO:0008270">
    <property type="term" value="F:zinc ion binding"/>
    <property type="evidence" value="ECO:0007669"/>
    <property type="project" value="InterPro"/>
</dbReference>
<dbReference type="GO" id="GO:0004022">
    <property type="term" value="F:alcohol dehydrogenase (NAD+) activity"/>
    <property type="evidence" value="ECO:0007669"/>
    <property type="project" value="UniProtKB-EC"/>
</dbReference>
<dbReference type="InterPro" id="IPR011032">
    <property type="entry name" value="GroES-like_sf"/>
</dbReference>
<evidence type="ECO:0000313" key="13">
    <source>
        <dbReference type="Proteomes" id="UP000005038"/>
    </source>
</evidence>
<dbReference type="EC" id="1.1.1.1" evidence="3"/>
<evidence type="ECO:0000256" key="9">
    <source>
        <dbReference type="ARBA" id="ARBA00049243"/>
    </source>
</evidence>
<dbReference type="InterPro" id="IPR002328">
    <property type="entry name" value="ADH_Zn_CS"/>
</dbReference>
<dbReference type="PANTHER" id="PTHR43880">
    <property type="entry name" value="ALCOHOL DEHYDROGENASE"/>
    <property type="match status" value="1"/>
</dbReference>
<comment type="caution">
    <text evidence="12">The sequence shown here is derived from an EMBL/GenBank/DDBJ whole genome shotgun (WGS) entry which is preliminary data.</text>
</comment>
<dbReference type="AlphaFoldDB" id="H5TK02"/>
<comment type="cofactor">
    <cofactor evidence="1 10">
        <name>Zn(2+)</name>
        <dbReference type="ChEBI" id="CHEBI:29105"/>
    </cofactor>
</comment>
<evidence type="ECO:0000256" key="1">
    <source>
        <dbReference type="ARBA" id="ARBA00001947"/>
    </source>
</evidence>
<dbReference type="GO" id="GO:0046294">
    <property type="term" value="P:formaldehyde catabolic process"/>
    <property type="evidence" value="ECO:0007669"/>
    <property type="project" value="TreeGrafter"/>
</dbReference>
<dbReference type="EMBL" id="BAFB01000082">
    <property type="protein sequence ID" value="GAB33810.1"/>
    <property type="molecule type" value="Genomic_DNA"/>
</dbReference>
<keyword evidence="4 10" id="KW-0479">Metal-binding</keyword>
<dbReference type="InterPro" id="IPR020843">
    <property type="entry name" value="ER"/>
</dbReference>
<comment type="similarity">
    <text evidence="2 10">Belongs to the zinc-containing alcohol dehydrogenase family.</text>
</comment>
<evidence type="ECO:0000256" key="3">
    <source>
        <dbReference type="ARBA" id="ARBA00013190"/>
    </source>
</evidence>
<dbReference type="InterPro" id="IPR013154">
    <property type="entry name" value="ADH-like_N"/>
</dbReference>